<dbReference type="WormBase" id="CBG04220">
    <property type="protein sequence ID" value="CBP41485"/>
    <property type="gene ID" value="WBGene00026939"/>
</dbReference>
<dbReference type="GO" id="GO:0005737">
    <property type="term" value="C:cytoplasm"/>
    <property type="evidence" value="ECO:0000318"/>
    <property type="project" value="GO_Central"/>
</dbReference>
<proteinExistence type="predicted"/>
<dbReference type="PANTHER" id="PTHR13370">
    <property type="entry name" value="RNA METHYLASE-RELATED"/>
    <property type="match status" value="1"/>
</dbReference>
<protein>
    <recommendedName>
        <fullName evidence="6">tRNA (guanine(10)-N(2))-methyltransferase TRMT11</fullName>
    </recommendedName>
    <alternativeName>
        <fullName evidence="7">tRNA methyltransferase 11 homolog</fullName>
    </alternativeName>
</protein>
<reference evidence="10 11" key="2">
    <citation type="journal article" date="2011" name="PLoS Genet.">
        <title>Caenorhabditis briggsae recombinant inbred line genotypes reveal inter-strain incompatibility and the evolution of recombination.</title>
        <authorList>
            <person name="Ross J.A."/>
            <person name="Koboldt D.C."/>
            <person name="Staisch J.E."/>
            <person name="Chamberlin H.M."/>
            <person name="Gupta B.P."/>
            <person name="Miller R.D."/>
            <person name="Baird S.E."/>
            <person name="Haag E.S."/>
        </authorList>
    </citation>
    <scope>NUCLEOTIDE SEQUENCE [LARGE SCALE GENOMIC DNA]</scope>
    <source>
        <strain evidence="10 11">AF16</strain>
    </source>
</reference>
<evidence type="ECO:0000256" key="6">
    <source>
        <dbReference type="ARBA" id="ARBA00067484"/>
    </source>
</evidence>
<dbReference type="HOGENOM" id="CLU_029646_0_0_1"/>
<dbReference type="KEGG" id="cbr:CBG_04220"/>
<dbReference type="Pfam" id="PF25904">
    <property type="entry name" value="Tmrp11_N"/>
    <property type="match status" value="1"/>
</dbReference>
<dbReference type="GO" id="GO:0008168">
    <property type="term" value="F:methyltransferase activity"/>
    <property type="evidence" value="ECO:0000318"/>
    <property type="project" value="GO_Central"/>
</dbReference>
<dbReference type="eggNOG" id="KOG2671">
    <property type="taxonomic scope" value="Eukaryota"/>
</dbReference>
<dbReference type="SUPFAM" id="SSF53335">
    <property type="entry name" value="S-adenosyl-L-methionine-dependent methyltransferases"/>
    <property type="match status" value="2"/>
</dbReference>
<evidence type="ECO:0000256" key="2">
    <source>
        <dbReference type="ARBA" id="ARBA00022679"/>
    </source>
</evidence>
<dbReference type="Proteomes" id="UP000008549">
    <property type="component" value="Unassembled WGS sequence"/>
</dbReference>
<evidence type="ECO:0000313" key="12">
    <source>
        <dbReference type="WormBase" id="CBG04220"/>
    </source>
</evidence>
<keyword evidence="2" id="KW-0808">Transferase</keyword>
<feature type="domain" description="tRNA (guanine(10)-N(2))-methyltransferase TRMT11 N-terminal" evidence="9">
    <location>
        <begin position="4"/>
        <end position="168"/>
    </location>
</feature>
<accession>A8WWG1</accession>
<dbReference type="AlphaFoldDB" id="A8WWG1"/>
<keyword evidence="11" id="KW-1185">Reference proteome</keyword>
<dbReference type="PROSITE" id="PS00092">
    <property type="entry name" value="N6_MTASE"/>
    <property type="match status" value="1"/>
</dbReference>
<dbReference type="FunFam" id="3.40.50.150:FF:000796">
    <property type="entry name" value="Protein CBG04220"/>
    <property type="match status" value="1"/>
</dbReference>
<sequence>MVPVLVVFSQSHVDFRIPEFEAICSMLSIRVKNMNSINTENHMFVLHFENRLDVTKLLSRSILIKFAISLSVEAQSYEQLFHELKNKPEVIENYDVPDESFALRFFAIGRKKKLDSIERIKMFLEAVQFNHAPICLISPVNEFYLVEEYDHPTDENPRKIFFGKLWGEGRSELKTKYNLRERCYIGNTTMDPELSFIQVGFPMHLCSLIEHLKANLAMVQPGNLVFDPFVGTGGLILPAAEFGGYVMGTEINYQTARAKGRSSRQGVGERHESESIRANFEQYYTEARFQNDKLLSIVIADSSKHAIWSSNAKFDVIVADPPYGVREKARKTVKNKKSDANEDYIQYQQKEDYDLEAAFCDLLNLAAMALVMNGRVSFWYPVILEKYCSENLPTHPAMELLSNCEQPLTRKTSRRLLSYRKVREPIANEECEIRKTGVSHYRDCLFSSNKKENC</sequence>
<evidence type="ECO:0000256" key="5">
    <source>
        <dbReference type="ARBA" id="ARBA00065434"/>
    </source>
</evidence>
<dbReference type="PANTHER" id="PTHR13370:SF3">
    <property type="entry name" value="TRNA (GUANINE(10)-N2)-METHYLTRANSFERASE HOMOLOG"/>
    <property type="match status" value="1"/>
</dbReference>
<dbReference type="STRING" id="6238.A8WWG1"/>
<dbReference type="FunCoup" id="A8WWG1">
    <property type="interactions" value="2078"/>
</dbReference>
<dbReference type="InterPro" id="IPR059073">
    <property type="entry name" value="TRMT11_N"/>
</dbReference>
<dbReference type="InParanoid" id="A8WWG1"/>
<dbReference type="PIRSF" id="PIRSF017259">
    <property type="entry name" value="tRNA_mtfrase_TRM11"/>
    <property type="match status" value="1"/>
</dbReference>
<comment type="subunit">
    <text evidence="5">Part of the heterodimeric TRMT11-TRM112 methyltransferase complex; this complex forms an active tRNA methyltransferase, where TRMT112 acts as an activator of the catalytic subunit TRMT11.</text>
</comment>
<dbReference type="GeneID" id="8581576"/>
<dbReference type="InterPro" id="IPR002052">
    <property type="entry name" value="DNA_methylase_N6_adenine_CS"/>
</dbReference>
<dbReference type="InterPro" id="IPR029063">
    <property type="entry name" value="SAM-dependent_MTases_sf"/>
</dbReference>
<evidence type="ECO:0000256" key="3">
    <source>
        <dbReference type="ARBA" id="ARBA00050985"/>
    </source>
</evidence>
<dbReference type="OMA" id="SCNLNRY"/>
<comment type="function">
    <text evidence="4">Catalytic subunit of the TRMT11-TRM112 methyltransferase complex, that specifically mediates the S-adenosyl-L-methionine-dependent N(2)-methylation of guanosine nucleotide at position 10 (m2G10) in tRNAs. This is one of the major tRNA (guanine-N(2))-methyltransferases.</text>
</comment>
<comment type="catalytic activity">
    <reaction evidence="3">
        <text>guanosine(10) in tRNA + S-adenosyl-L-methionine = N(2)-methylguanosine(10) in tRNA + S-adenosyl-L-homocysteine + H(+)</text>
        <dbReference type="Rhea" id="RHEA:43128"/>
        <dbReference type="Rhea" id="RHEA-COMP:10355"/>
        <dbReference type="Rhea" id="RHEA-COMP:10357"/>
        <dbReference type="ChEBI" id="CHEBI:15378"/>
        <dbReference type="ChEBI" id="CHEBI:57856"/>
        <dbReference type="ChEBI" id="CHEBI:59789"/>
        <dbReference type="ChEBI" id="CHEBI:74269"/>
        <dbReference type="ChEBI" id="CHEBI:74481"/>
        <dbReference type="EC" id="2.1.1.214"/>
    </reaction>
    <physiologicalReaction direction="left-to-right" evidence="3">
        <dbReference type="Rhea" id="RHEA:43129"/>
    </physiologicalReaction>
</comment>
<evidence type="ECO:0000313" key="10">
    <source>
        <dbReference type="EMBL" id="CAP24970.2"/>
    </source>
</evidence>
<organism evidence="10 11">
    <name type="scientific">Caenorhabditis briggsae</name>
    <dbReference type="NCBI Taxonomy" id="6238"/>
    <lineage>
        <taxon>Eukaryota</taxon>
        <taxon>Metazoa</taxon>
        <taxon>Ecdysozoa</taxon>
        <taxon>Nematoda</taxon>
        <taxon>Chromadorea</taxon>
        <taxon>Rhabditida</taxon>
        <taxon>Rhabditina</taxon>
        <taxon>Rhabditomorpha</taxon>
        <taxon>Rhabditoidea</taxon>
        <taxon>Rhabditidae</taxon>
        <taxon>Peloderinae</taxon>
        <taxon>Caenorhabditis</taxon>
    </lineage>
</organism>
<name>A8WWG1_CAEBR</name>
<dbReference type="RefSeq" id="XP_045092615.1">
    <property type="nucleotide sequence ID" value="XM_045243443.1"/>
</dbReference>
<gene>
    <name evidence="10 12" type="ORF">CBG04220</name>
    <name evidence="10" type="ORF">CBG_04220</name>
</gene>
<reference evidence="10 11" key="1">
    <citation type="journal article" date="2003" name="PLoS Biol.">
        <title>The genome sequence of Caenorhabditis briggsae: a platform for comparative genomics.</title>
        <authorList>
            <person name="Stein L.D."/>
            <person name="Bao Z."/>
            <person name="Blasiar D."/>
            <person name="Blumenthal T."/>
            <person name="Brent M.R."/>
            <person name="Chen N."/>
            <person name="Chinwalla A."/>
            <person name="Clarke L."/>
            <person name="Clee C."/>
            <person name="Coghlan A."/>
            <person name="Coulson A."/>
            <person name="D'Eustachio P."/>
            <person name="Fitch D.H."/>
            <person name="Fulton L.A."/>
            <person name="Fulton R.E."/>
            <person name="Griffiths-Jones S."/>
            <person name="Harris T.W."/>
            <person name="Hillier L.W."/>
            <person name="Kamath R."/>
            <person name="Kuwabara P.E."/>
            <person name="Mardis E.R."/>
            <person name="Marra M.A."/>
            <person name="Miner T.L."/>
            <person name="Minx P."/>
            <person name="Mullikin J.C."/>
            <person name="Plumb R.W."/>
            <person name="Rogers J."/>
            <person name="Schein J.E."/>
            <person name="Sohrmann M."/>
            <person name="Spieth J."/>
            <person name="Stajich J.E."/>
            <person name="Wei C."/>
            <person name="Willey D."/>
            <person name="Wilson R.K."/>
            <person name="Durbin R."/>
            <person name="Waterston R.H."/>
        </authorList>
    </citation>
    <scope>NUCLEOTIDE SEQUENCE [LARGE SCALE GENOMIC DNA]</scope>
    <source>
        <strain evidence="10 11">AF16</strain>
    </source>
</reference>
<feature type="domain" description="Ribosomal RNA large subunit methyltransferase K/L-like methyltransferase" evidence="8">
    <location>
        <begin position="215"/>
        <end position="334"/>
    </location>
</feature>
<evidence type="ECO:0000256" key="7">
    <source>
        <dbReference type="ARBA" id="ARBA00075308"/>
    </source>
</evidence>
<keyword evidence="1" id="KW-0489">Methyltransferase</keyword>
<dbReference type="Gene3D" id="3.40.50.150">
    <property type="entry name" value="Vaccinia Virus protein VP39"/>
    <property type="match status" value="1"/>
</dbReference>
<dbReference type="EMBL" id="HE600926">
    <property type="protein sequence ID" value="CAP24970.2"/>
    <property type="molecule type" value="Genomic_DNA"/>
</dbReference>
<dbReference type="GO" id="GO:0003676">
    <property type="term" value="F:nucleic acid binding"/>
    <property type="evidence" value="ECO:0007669"/>
    <property type="project" value="InterPro"/>
</dbReference>
<evidence type="ECO:0000259" key="9">
    <source>
        <dbReference type="Pfam" id="PF25904"/>
    </source>
</evidence>
<dbReference type="GO" id="GO:0043527">
    <property type="term" value="C:tRNA methyltransferase complex"/>
    <property type="evidence" value="ECO:0007669"/>
    <property type="project" value="UniProtKB-ARBA"/>
</dbReference>
<dbReference type="GO" id="GO:0032259">
    <property type="term" value="P:methylation"/>
    <property type="evidence" value="ECO:0007669"/>
    <property type="project" value="UniProtKB-KW"/>
</dbReference>
<dbReference type="InterPro" id="IPR000241">
    <property type="entry name" value="RlmKL-like_Mtase"/>
</dbReference>
<evidence type="ECO:0000259" key="8">
    <source>
        <dbReference type="Pfam" id="PF01170"/>
    </source>
</evidence>
<evidence type="ECO:0000256" key="4">
    <source>
        <dbReference type="ARBA" id="ARBA00056270"/>
    </source>
</evidence>
<dbReference type="GO" id="GO:0160102">
    <property type="term" value="F:tRNA (guanine(10)-N2)-methyltransferase activity"/>
    <property type="evidence" value="ECO:0007669"/>
    <property type="project" value="UniProtKB-EC"/>
</dbReference>
<evidence type="ECO:0000313" key="11">
    <source>
        <dbReference type="Proteomes" id="UP000008549"/>
    </source>
</evidence>
<evidence type="ECO:0000256" key="1">
    <source>
        <dbReference type="ARBA" id="ARBA00022603"/>
    </source>
</evidence>
<dbReference type="CTD" id="8581576"/>
<dbReference type="Pfam" id="PF01170">
    <property type="entry name" value="UPF0020"/>
    <property type="match status" value="1"/>
</dbReference>